<dbReference type="InterPro" id="IPR005135">
    <property type="entry name" value="Endo/exonuclease/phosphatase"/>
</dbReference>
<accession>A0ABM1E5E2</accession>
<dbReference type="Pfam" id="PF03372">
    <property type="entry name" value="Exo_endo_phos"/>
    <property type="match status" value="1"/>
</dbReference>
<dbReference type="InterPro" id="IPR036691">
    <property type="entry name" value="Endo/exonu/phosph_ase_sf"/>
</dbReference>
<evidence type="ECO:0000313" key="2">
    <source>
        <dbReference type="Proteomes" id="UP000695022"/>
    </source>
</evidence>
<evidence type="ECO:0000313" key="3">
    <source>
        <dbReference type="RefSeq" id="XP_014667413.1"/>
    </source>
</evidence>
<evidence type="ECO:0000259" key="1">
    <source>
        <dbReference type="Pfam" id="PF03372"/>
    </source>
</evidence>
<sequence length="607" mass="67732">MQMDLRYITMAVVLCKAATNLQCPLAVARSSQVRRHLSFCTSDHLTNSIPRNICFAQSRRSGRAQVACPVNDVKVRLPRHVTVSRRVYSRASDPLCRKQQLQELFLIDTEVEIESQMHQHEFALEESANGAETNNATIERKSQCDGENEENEVNPECNTGLKREWHLTALGKKHARVPQCGVEVSIMSYNVLAQQLLIGNSFLYDHCHPNVLKWSFRCRNLLSEITDANPDVLCMQEVQEDHFQEFWEPQLASLGYAAVYKKRTDNSMYDGCATFVKRDKFVIERARVVEFFRAGVVPLSKHNVAVIVALRARADPCMTSDPGVTPGGGARLFVANTHLLFSPTRGDVKLAQLNLLLAEVDRVACSGYDDAGAETYDPVVVTGDFNSLPHSDVYKLTTRGLLQYAGLNCGTISGQENARARLLDAQLLPDCVGVSEQCQYIAVCRQRLMYGCPVATPTPTTTTPADLGHSWSEIDGMWEQPYLQRHLQQQQQQYQQRQQQQQQQQQHLLNLASAYEHRDAGGQPEATTSHGRANCTVDYVFYGVALKELLIDADGNDHSSVVAEGALKLLGRLSLPSDADLDKHGRLPSKFLSSDHVSLVTKFLLTS</sequence>
<dbReference type="GeneID" id="106808992"/>
<feature type="domain" description="Endonuclease/exonuclease/phosphatase" evidence="1">
    <location>
        <begin position="187"/>
        <end position="506"/>
    </location>
</feature>
<proteinExistence type="predicted"/>
<dbReference type="RefSeq" id="XP_014667413.1">
    <property type="nucleotide sequence ID" value="XM_014811927.1"/>
</dbReference>
<dbReference type="Proteomes" id="UP000695022">
    <property type="component" value="Unplaced"/>
</dbReference>
<dbReference type="PANTHER" id="PTHR12121:SF34">
    <property type="entry name" value="PROTEIN ANGEL"/>
    <property type="match status" value="1"/>
</dbReference>
<dbReference type="Gene3D" id="3.60.10.10">
    <property type="entry name" value="Endonuclease/exonuclease/phosphatase"/>
    <property type="match status" value="1"/>
</dbReference>
<gene>
    <name evidence="3" type="primary">LOC106808992</name>
</gene>
<dbReference type="SUPFAM" id="SSF56219">
    <property type="entry name" value="DNase I-like"/>
    <property type="match status" value="1"/>
</dbReference>
<organism evidence="2 3">
    <name type="scientific">Priapulus caudatus</name>
    <name type="common">Priapulid worm</name>
    <dbReference type="NCBI Taxonomy" id="37621"/>
    <lineage>
        <taxon>Eukaryota</taxon>
        <taxon>Metazoa</taxon>
        <taxon>Ecdysozoa</taxon>
        <taxon>Scalidophora</taxon>
        <taxon>Priapulida</taxon>
        <taxon>Priapulimorpha</taxon>
        <taxon>Priapulimorphida</taxon>
        <taxon>Priapulidae</taxon>
        <taxon>Priapulus</taxon>
    </lineage>
</organism>
<reference evidence="3" key="1">
    <citation type="submission" date="2025-08" db="UniProtKB">
        <authorList>
            <consortium name="RefSeq"/>
        </authorList>
    </citation>
    <scope>IDENTIFICATION</scope>
</reference>
<keyword evidence="2" id="KW-1185">Reference proteome</keyword>
<dbReference type="PANTHER" id="PTHR12121">
    <property type="entry name" value="CARBON CATABOLITE REPRESSOR PROTEIN 4"/>
    <property type="match status" value="1"/>
</dbReference>
<dbReference type="InterPro" id="IPR050410">
    <property type="entry name" value="CCR4/nocturin_mRNA_transcr"/>
</dbReference>
<protein>
    <submittedName>
        <fullName evidence="3">Protein angel homolog 2-like</fullName>
    </submittedName>
</protein>
<name>A0ABM1E5E2_PRICU</name>